<sequence>MHSLESGYGVCTVCWKFLDQRRFLELPVCHRSQDLLFASDVLDSLAQIQQERVIALPPQPGSKLCRHISMVIQVVDFEKVGDSQRTLMRFYALYKSWQGARDSGIGGWARRRGHQSVQLSPRFYHAFSHLA</sequence>
<protein>
    <submittedName>
        <fullName evidence="1">Uncharacterized protein</fullName>
    </submittedName>
</protein>
<dbReference type="Proteomes" id="UP000663671">
    <property type="component" value="Chromosome 2"/>
</dbReference>
<organism evidence="1 2">
    <name type="scientific">Ajellomyces capsulatus</name>
    <name type="common">Darling's disease fungus</name>
    <name type="synonym">Histoplasma capsulatum</name>
    <dbReference type="NCBI Taxonomy" id="5037"/>
    <lineage>
        <taxon>Eukaryota</taxon>
        <taxon>Fungi</taxon>
        <taxon>Dikarya</taxon>
        <taxon>Ascomycota</taxon>
        <taxon>Pezizomycotina</taxon>
        <taxon>Eurotiomycetes</taxon>
        <taxon>Eurotiomycetidae</taxon>
        <taxon>Onygenales</taxon>
        <taxon>Ajellomycetaceae</taxon>
        <taxon>Histoplasma</taxon>
    </lineage>
</organism>
<accession>A0A8A1LZ91</accession>
<evidence type="ECO:0000313" key="2">
    <source>
        <dbReference type="Proteomes" id="UP000663671"/>
    </source>
</evidence>
<name>A0A8A1LZ91_AJECA</name>
<gene>
    <name evidence="1" type="ORF">I7I51_08941</name>
</gene>
<proteinExistence type="predicted"/>
<evidence type="ECO:0000313" key="1">
    <source>
        <dbReference type="EMBL" id="QSS59506.1"/>
    </source>
</evidence>
<dbReference type="EMBL" id="CP069109">
    <property type="protein sequence ID" value="QSS59506.1"/>
    <property type="molecule type" value="Genomic_DNA"/>
</dbReference>
<dbReference type="VEuPathDB" id="FungiDB:I7I51_08941"/>
<dbReference type="AlphaFoldDB" id="A0A8A1LZ91"/>
<reference evidence="1" key="1">
    <citation type="submission" date="2021-01" db="EMBL/GenBank/DDBJ databases">
        <title>Chromosome-level genome assembly of a human fungal pathogen reveals clustering of transcriptionally co-regulated genes.</title>
        <authorList>
            <person name="Voorhies M."/>
            <person name="Cohen S."/>
            <person name="Shea T.P."/>
            <person name="Petrus S."/>
            <person name="Munoz J.F."/>
            <person name="Poplawski S."/>
            <person name="Goldman W.E."/>
            <person name="Michael T."/>
            <person name="Cuomo C.A."/>
            <person name="Sil A."/>
            <person name="Beyhan S."/>
        </authorList>
    </citation>
    <scope>NUCLEOTIDE SEQUENCE</scope>
    <source>
        <strain evidence="1">WU24</strain>
    </source>
</reference>